<dbReference type="SUPFAM" id="SSF88659">
    <property type="entry name" value="Sigma3 and sigma4 domains of RNA polymerase sigma factors"/>
    <property type="match status" value="1"/>
</dbReference>
<dbReference type="EMBL" id="BAAAYN010000054">
    <property type="protein sequence ID" value="GAA3396193.1"/>
    <property type="molecule type" value="Genomic_DNA"/>
</dbReference>
<dbReference type="InterPro" id="IPR013249">
    <property type="entry name" value="RNA_pol_sigma70_r4_t2"/>
</dbReference>
<dbReference type="PANTHER" id="PTHR43133">
    <property type="entry name" value="RNA POLYMERASE ECF-TYPE SIGMA FACTO"/>
    <property type="match status" value="1"/>
</dbReference>
<evidence type="ECO:0000259" key="9">
    <source>
        <dbReference type="Pfam" id="PF08281"/>
    </source>
</evidence>
<evidence type="ECO:0000256" key="5">
    <source>
        <dbReference type="ARBA" id="ARBA00023163"/>
    </source>
</evidence>
<organism evidence="10 11">
    <name type="scientific">Cryptosporangium minutisporangium</name>
    <dbReference type="NCBI Taxonomy" id="113569"/>
    <lineage>
        <taxon>Bacteria</taxon>
        <taxon>Bacillati</taxon>
        <taxon>Actinomycetota</taxon>
        <taxon>Actinomycetes</taxon>
        <taxon>Cryptosporangiales</taxon>
        <taxon>Cryptosporangiaceae</taxon>
        <taxon>Cryptosporangium</taxon>
    </lineage>
</organism>
<feature type="domain" description="RNA polymerase sigma-70 region 2" evidence="8">
    <location>
        <begin position="171"/>
        <end position="234"/>
    </location>
</feature>
<proteinExistence type="inferred from homology"/>
<comment type="caution">
    <text evidence="10">The sequence shown here is derived from an EMBL/GenBank/DDBJ whole genome shotgun (WGS) entry which is preliminary data.</text>
</comment>
<feature type="region of interest" description="Disordered" evidence="7">
    <location>
        <begin position="97"/>
        <end position="137"/>
    </location>
</feature>
<keyword evidence="3 6" id="KW-0731">Sigma factor</keyword>
<evidence type="ECO:0000259" key="8">
    <source>
        <dbReference type="Pfam" id="PF04542"/>
    </source>
</evidence>
<keyword evidence="2 6" id="KW-0805">Transcription regulation</keyword>
<evidence type="ECO:0000256" key="3">
    <source>
        <dbReference type="ARBA" id="ARBA00023082"/>
    </source>
</evidence>
<accession>A0ABP6TA42</accession>
<evidence type="ECO:0000256" key="6">
    <source>
        <dbReference type="RuleBase" id="RU000716"/>
    </source>
</evidence>
<reference evidence="11" key="1">
    <citation type="journal article" date="2019" name="Int. J. Syst. Evol. Microbiol.">
        <title>The Global Catalogue of Microorganisms (GCM) 10K type strain sequencing project: providing services to taxonomists for standard genome sequencing and annotation.</title>
        <authorList>
            <consortium name="The Broad Institute Genomics Platform"/>
            <consortium name="The Broad Institute Genome Sequencing Center for Infectious Disease"/>
            <person name="Wu L."/>
            <person name="Ma J."/>
        </authorList>
    </citation>
    <scope>NUCLEOTIDE SEQUENCE [LARGE SCALE GENOMIC DNA]</scope>
    <source>
        <strain evidence="11">JCM 9458</strain>
    </source>
</reference>
<dbReference type="Gene3D" id="1.10.10.10">
    <property type="entry name" value="Winged helix-like DNA-binding domain superfamily/Winged helix DNA-binding domain"/>
    <property type="match status" value="1"/>
</dbReference>
<dbReference type="InterPro" id="IPR013325">
    <property type="entry name" value="RNA_pol_sigma_r2"/>
</dbReference>
<dbReference type="Pfam" id="PF04542">
    <property type="entry name" value="Sigma70_r2"/>
    <property type="match status" value="1"/>
</dbReference>
<dbReference type="PANTHER" id="PTHR43133:SF59">
    <property type="entry name" value="ECF RNA POLYMERASE SIGMA FACTOR SIGR"/>
    <property type="match status" value="1"/>
</dbReference>
<sequence>MWDEWTVGDQKATKGMSRVVTGSSWTADRRTGAVVAPERSVPTVVLGDLSDPKAVEFRPSTSQDTYSLDAVVTVSGDAGYGAGGVIDLSSMTSPVSALRSGSVPTPIHPGEDLPTAPQPDGVTGAQPDVDPEPGTDAADEVVPAEAAPPVAEAGETVAERNARFERDALPYLDQLYAAALRMTRNPADAEDLVQEAFVKAYAAFHQFQAGTNLKAWLYRILTNTFINNYRKRQRQPQQSPTEQIEDWQLAAAESHSSSGLRSAEVEALDRLPDSDVKDALQALPEEFRLAVYLADVEGFSYKEIADIMGTPIGTVMSRLHRGRRNLRRQLEQYALDRGIVRAAPEGVSS</sequence>
<dbReference type="SUPFAM" id="SSF88946">
    <property type="entry name" value="Sigma2 domain of RNA polymerase sigma factors"/>
    <property type="match status" value="1"/>
</dbReference>
<dbReference type="InterPro" id="IPR036388">
    <property type="entry name" value="WH-like_DNA-bd_sf"/>
</dbReference>
<evidence type="ECO:0000256" key="4">
    <source>
        <dbReference type="ARBA" id="ARBA00023125"/>
    </source>
</evidence>
<evidence type="ECO:0000256" key="7">
    <source>
        <dbReference type="SAM" id="MobiDB-lite"/>
    </source>
</evidence>
<keyword evidence="11" id="KW-1185">Reference proteome</keyword>
<dbReference type="InterPro" id="IPR007627">
    <property type="entry name" value="RNA_pol_sigma70_r2"/>
</dbReference>
<dbReference type="Pfam" id="PF08281">
    <property type="entry name" value="Sigma70_r4_2"/>
    <property type="match status" value="1"/>
</dbReference>
<keyword evidence="5 6" id="KW-0804">Transcription</keyword>
<evidence type="ECO:0000256" key="2">
    <source>
        <dbReference type="ARBA" id="ARBA00023015"/>
    </source>
</evidence>
<dbReference type="CDD" id="cd06171">
    <property type="entry name" value="Sigma70_r4"/>
    <property type="match status" value="1"/>
</dbReference>
<dbReference type="InterPro" id="IPR014284">
    <property type="entry name" value="RNA_pol_sigma-70_dom"/>
</dbReference>
<dbReference type="Gene3D" id="1.10.1740.10">
    <property type="match status" value="1"/>
</dbReference>
<comment type="similarity">
    <text evidence="1 6">Belongs to the sigma-70 factor family. ECF subfamily.</text>
</comment>
<dbReference type="InterPro" id="IPR013324">
    <property type="entry name" value="RNA_pol_sigma_r3/r4-like"/>
</dbReference>
<dbReference type="NCBIfam" id="TIGR02937">
    <property type="entry name" value="sigma70-ECF"/>
    <property type="match status" value="1"/>
</dbReference>
<evidence type="ECO:0000256" key="1">
    <source>
        <dbReference type="ARBA" id="ARBA00010641"/>
    </source>
</evidence>
<protein>
    <recommendedName>
        <fullName evidence="6">RNA polymerase sigma factor</fullName>
    </recommendedName>
</protein>
<evidence type="ECO:0000313" key="10">
    <source>
        <dbReference type="EMBL" id="GAA3396193.1"/>
    </source>
</evidence>
<dbReference type="InterPro" id="IPR000838">
    <property type="entry name" value="RNA_pol_sigma70_ECF_CS"/>
</dbReference>
<keyword evidence="4 6" id="KW-0238">DNA-binding</keyword>
<feature type="domain" description="RNA polymerase sigma factor 70 region 4 type 2" evidence="9">
    <location>
        <begin position="276"/>
        <end position="326"/>
    </location>
</feature>
<gene>
    <name evidence="10" type="ORF">GCM10020369_71990</name>
</gene>
<evidence type="ECO:0000313" key="11">
    <source>
        <dbReference type="Proteomes" id="UP001501676"/>
    </source>
</evidence>
<dbReference type="PROSITE" id="PS01063">
    <property type="entry name" value="SIGMA70_ECF"/>
    <property type="match status" value="1"/>
</dbReference>
<name>A0ABP6TA42_9ACTN</name>
<dbReference type="InterPro" id="IPR039425">
    <property type="entry name" value="RNA_pol_sigma-70-like"/>
</dbReference>
<dbReference type="InterPro" id="IPR014293">
    <property type="entry name" value="RNA_pol_sigma70_actinobac"/>
</dbReference>
<dbReference type="Proteomes" id="UP001501676">
    <property type="component" value="Unassembled WGS sequence"/>
</dbReference>
<dbReference type="NCBIfam" id="TIGR02947">
    <property type="entry name" value="SigH_actino"/>
    <property type="match status" value="1"/>
</dbReference>